<feature type="compositionally biased region" description="Basic and acidic residues" evidence="2">
    <location>
        <begin position="150"/>
        <end position="168"/>
    </location>
</feature>
<feature type="domain" description="RING-type" evidence="3">
    <location>
        <begin position="9"/>
        <end position="52"/>
    </location>
</feature>
<keyword evidence="1" id="KW-0862">Zinc</keyword>
<dbReference type="PROSITE" id="PS50089">
    <property type="entry name" value="ZF_RING_2"/>
    <property type="match status" value="1"/>
</dbReference>
<sequence>MKESHTKVCQICWESMDERLCQLLPCEHEFHLSCIRAWHRDGPCNKICPLCRTNTTALVDMDHNITIDLSLRLDLIFDQMAFNIGSQMVNHTYRGDLHTGPLTTYRSRGYFNRHIQHQDTQSSDFNELSQNVPGASMHNQPTIHYTTMRDTSKDQKDTDRQQERVKRP</sequence>
<reference evidence="4 5" key="1">
    <citation type="submission" date="2016-01" db="EMBL/GenBank/DDBJ databases">
        <title>Genome sequence of the yeast Holleya sinecauda.</title>
        <authorList>
            <person name="Dietrich F.S."/>
        </authorList>
    </citation>
    <scope>NUCLEOTIDE SEQUENCE [LARGE SCALE GENOMIC DNA]</scope>
    <source>
        <strain evidence="4 5">ATCC 58844</strain>
    </source>
</reference>
<dbReference type="EMBL" id="CP014242">
    <property type="protein sequence ID" value="AMD18808.1"/>
    <property type="molecule type" value="Genomic_DNA"/>
</dbReference>
<keyword evidence="1" id="KW-0479">Metal-binding</keyword>
<dbReference type="SMART" id="SM00184">
    <property type="entry name" value="RING"/>
    <property type="match status" value="1"/>
</dbReference>
<evidence type="ECO:0000259" key="3">
    <source>
        <dbReference type="PROSITE" id="PS50089"/>
    </source>
</evidence>
<evidence type="ECO:0000256" key="2">
    <source>
        <dbReference type="SAM" id="MobiDB-lite"/>
    </source>
</evidence>
<dbReference type="Gene3D" id="3.30.40.10">
    <property type="entry name" value="Zinc/RING finger domain, C3HC4 (zinc finger)"/>
    <property type="match status" value="1"/>
</dbReference>
<evidence type="ECO:0000313" key="5">
    <source>
        <dbReference type="Proteomes" id="UP000243052"/>
    </source>
</evidence>
<dbReference type="GeneID" id="28721980"/>
<dbReference type="OrthoDB" id="8062037at2759"/>
<name>A0A109UWF5_9SACH</name>
<feature type="compositionally biased region" description="Polar residues" evidence="2">
    <location>
        <begin position="119"/>
        <end position="149"/>
    </location>
</feature>
<accession>A0A109UWF5</accession>
<dbReference type="InterPro" id="IPR013083">
    <property type="entry name" value="Znf_RING/FYVE/PHD"/>
</dbReference>
<evidence type="ECO:0000256" key="1">
    <source>
        <dbReference type="PROSITE-ProRule" id="PRU00175"/>
    </source>
</evidence>
<dbReference type="GO" id="GO:0008270">
    <property type="term" value="F:zinc ion binding"/>
    <property type="evidence" value="ECO:0007669"/>
    <property type="project" value="UniProtKB-KW"/>
</dbReference>
<dbReference type="RefSeq" id="XP_017985804.1">
    <property type="nucleotide sequence ID" value="XM_018130100.1"/>
</dbReference>
<dbReference type="AlphaFoldDB" id="A0A109UWF5"/>
<dbReference type="SUPFAM" id="SSF57850">
    <property type="entry name" value="RING/U-box"/>
    <property type="match status" value="1"/>
</dbReference>
<dbReference type="Proteomes" id="UP000243052">
    <property type="component" value="Chromosome ii"/>
</dbReference>
<organism evidence="4 5">
    <name type="scientific">Eremothecium sinecaudum</name>
    <dbReference type="NCBI Taxonomy" id="45286"/>
    <lineage>
        <taxon>Eukaryota</taxon>
        <taxon>Fungi</taxon>
        <taxon>Dikarya</taxon>
        <taxon>Ascomycota</taxon>
        <taxon>Saccharomycotina</taxon>
        <taxon>Saccharomycetes</taxon>
        <taxon>Saccharomycetales</taxon>
        <taxon>Saccharomycetaceae</taxon>
        <taxon>Eremothecium</taxon>
    </lineage>
</organism>
<proteinExistence type="predicted"/>
<dbReference type="Pfam" id="PF13639">
    <property type="entry name" value="zf-RING_2"/>
    <property type="match status" value="1"/>
</dbReference>
<evidence type="ECO:0000313" key="4">
    <source>
        <dbReference type="EMBL" id="AMD18808.1"/>
    </source>
</evidence>
<gene>
    <name evidence="4" type="ORF">AW171_hschr2328</name>
</gene>
<protein>
    <submittedName>
        <fullName evidence="4">HBL094Cp</fullName>
    </submittedName>
</protein>
<feature type="region of interest" description="Disordered" evidence="2">
    <location>
        <begin position="119"/>
        <end position="168"/>
    </location>
</feature>
<keyword evidence="5" id="KW-1185">Reference proteome</keyword>
<keyword evidence="1" id="KW-0863">Zinc-finger</keyword>
<dbReference type="InterPro" id="IPR001841">
    <property type="entry name" value="Znf_RING"/>
</dbReference>